<accession>A0A0L7QYY2</accession>
<proteinExistence type="predicted"/>
<sequence length="67" mass="8045">DILPHPYSRDLSPTDYYFFEHLNNVLTNKLFLSEDTVKTVFQEFLNSKTNDIYSWQKGVESCRNYFD</sequence>
<reference evidence="1 2" key="1">
    <citation type="submission" date="2015-07" db="EMBL/GenBank/DDBJ databases">
        <title>The genome of Habropoda laboriosa.</title>
        <authorList>
            <person name="Pan H."/>
            <person name="Kapheim K."/>
        </authorList>
    </citation>
    <scope>NUCLEOTIDE SEQUENCE [LARGE SCALE GENOMIC DNA]</scope>
    <source>
        <strain evidence="1">0110345459</strain>
    </source>
</reference>
<keyword evidence="1" id="KW-0808">Transferase</keyword>
<dbReference type="InterPro" id="IPR036397">
    <property type="entry name" value="RNaseH_sf"/>
</dbReference>
<keyword evidence="2" id="KW-1185">Reference proteome</keyword>
<dbReference type="STRING" id="597456.A0A0L7QYY2"/>
<evidence type="ECO:0000313" key="2">
    <source>
        <dbReference type="Proteomes" id="UP000053825"/>
    </source>
</evidence>
<dbReference type="PANTHER" id="PTHR46060:SF1">
    <property type="entry name" value="MARINER MOS1 TRANSPOSASE-LIKE PROTEIN"/>
    <property type="match status" value="1"/>
</dbReference>
<dbReference type="Proteomes" id="UP000053825">
    <property type="component" value="Unassembled WGS sequence"/>
</dbReference>
<dbReference type="InterPro" id="IPR052709">
    <property type="entry name" value="Transposase-MT_Hybrid"/>
</dbReference>
<dbReference type="AlphaFoldDB" id="A0A0L7QYY2"/>
<feature type="non-terminal residue" evidence="1">
    <location>
        <position position="1"/>
    </location>
</feature>
<dbReference type="EMBL" id="KQ414686">
    <property type="protein sequence ID" value="KOC63771.1"/>
    <property type="molecule type" value="Genomic_DNA"/>
</dbReference>
<evidence type="ECO:0000313" key="1">
    <source>
        <dbReference type="EMBL" id="KOC63771.1"/>
    </source>
</evidence>
<organism evidence="1 2">
    <name type="scientific">Habropoda laboriosa</name>
    <dbReference type="NCBI Taxonomy" id="597456"/>
    <lineage>
        <taxon>Eukaryota</taxon>
        <taxon>Metazoa</taxon>
        <taxon>Ecdysozoa</taxon>
        <taxon>Arthropoda</taxon>
        <taxon>Hexapoda</taxon>
        <taxon>Insecta</taxon>
        <taxon>Pterygota</taxon>
        <taxon>Neoptera</taxon>
        <taxon>Endopterygota</taxon>
        <taxon>Hymenoptera</taxon>
        <taxon>Apocrita</taxon>
        <taxon>Aculeata</taxon>
        <taxon>Apoidea</taxon>
        <taxon>Anthophila</taxon>
        <taxon>Apidae</taxon>
        <taxon>Habropoda</taxon>
    </lineage>
</organism>
<dbReference type="GO" id="GO:0008168">
    <property type="term" value="F:methyltransferase activity"/>
    <property type="evidence" value="ECO:0007669"/>
    <property type="project" value="UniProtKB-KW"/>
</dbReference>
<protein>
    <submittedName>
        <fullName evidence="1">Histone-lysine N-methyltransferase SETMAR</fullName>
    </submittedName>
</protein>
<dbReference type="GO" id="GO:0032259">
    <property type="term" value="P:methylation"/>
    <property type="evidence" value="ECO:0007669"/>
    <property type="project" value="UniProtKB-KW"/>
</dbReference>
<dbReference type="GO" id="GO:0003676">
    <property type="term" value="F:nucleic acid binding"/>
    <property type="evidence" value="ECO:0007669"/>
    <property type="project" value="InterPro"/>
</dbReference>
<dbReference type="PANTHER" id="PTHR46060">
    <property type="entry name" value="MARINER MOS1 TRANSPOSASE-LIKE PROTEIN"/>
    <property type="match status" value="1"/>
</dbReference>
<name>A0A0L7QYY2_9HYME</name>
<gene>
    <name evidence="1" type="ORF">WH47_02797</name>
</gene>
<keyword evidence="1" id="KW-0489">Methyltransferase</keyword>
<dbReference type="Gene3D" id="3.30.420.10">
    <property type="entry name" value="Ribonuclease H-like superfamily/Ribonuclease H"/>
    <property type="match status" value="1"/>
</dbReference>